<gene>
    <name evidence="7" type="ORF">BBEV_2022</name>
</gene>
<dbReference type="InterPro" id="IPR044880">
    <property type="entry name" value="NCX_ion-bd_dom_sf"/>
</dbReference>
<sequence length="341" mass="36834">MSKQGEMILMIYTGFLISALITVIAAVKLSTYADVIGERTRLGGMLAGTLLLAGATSLPEVTTSLTAVVVENPDIAVSNVLGSNLFNLMILASFDVFYRRNRMFRHVGSDHQLTAWIGLFMTAVIALGMMSPMSIEWFNIGIEMFLMMVIYVAGIITLSKKEFTEPLMQQSTSIESVYHKKAISLKEAKVGFLIASVITLIAGSFLTLTGDAIAIATNMSSSFMGTFLIAAATSLPEVVAVLVAVQLANYALAVGNILGSNMFNLLILALVDFFVRDQAVLQAVHPVTILTVITVFLLNSIVLFALYKAKALSVDGKCYSLPSAVLVLLYFISSYFIFTLS</sequence>
<dbReference type="PATRIC" id="fig|632773.3.peg.2124"/>
<dbReference type="GO" id="GO:0005886">
    <property type="term" value="C:plasma membrane"/>
    <property type="evidence" value="ECO:0007669"/>
    <property type="project" value="TreeGrafter"/>
</dbReference>
<dbReference type="Gene3D" id="1.20.1420.30">
    <property type="entry name" value="NCX, central ion-binding region"/>
    <property type="match status" value="1"/>
</dbReference>
<keyword evidence="3 5" id="KW-1133">Transmembrane helix</keyword>
<dbReference type="InterPro" id="IPR004481">
    <property type="entry name" value="K/Na/Ca-exchanger"/>
</dbReference>
<dbReference type="EMBL" id="CP012502">
    <property type="protein sequence ID" value="AOM83382.1"/>
    <property type="molecule type" value="Genomic_DNA"/>
</dbReference>
<feature type="transmembrane region" description="Helical" evidence="5">
    <location>
        <begin position="252"/>
        <end position="275"/>
    </location>
</feature>
<evidence type="ECO:0000256" key="2">
    <source>
        <dbReference type="ARBA" id="ARBA00022692"/>
    </source>
</evidence>
<dbReference type="PANTHER" id="PTHR10846:SF8">
    <property type="entry name" value="INNER MEMBRANE PROTEIN YRBG"/>
    <property type="match status" value="1"/>
</dbReference>
<reference evidence="7 8" key="1">
    <citation type="submission" date="2015-08" db="EMBL/GenBank/DDBJ databases">
        <title>The complete genome sequence of Bacillus beveridgei MLTeJB.</title>
        <authorList>
            <person name="Hanson T.E."/>
            <person name="Mesa C."/>
            <person name="Basesman S.M."/>
            <person name="Oremland R.S."/>
        </authorList>
    </citation>
    <scope>NUCLEOTIDE SEQUENCE [LARGE SCALE GENOMIC DNA]</scope>
    <source>
        <strain evidence="7 8">MLTeJB</strain>
    </source>
</reference>
<feature type="transmembrane region" description="Helical" evidence="5">
    <location>
        <begin position="7"/>
        <end position="27"/>
    </location>
</feature>
<keyword evidence="8" id="KW-1185">Reference proteome</keyword>
<feature type="domain" description="Sodium/calcium exchanger membrane region" evidence="6">
    <location>
        <begin position="13"/>
        <end position="154"/>
    </location>
</feature>
<dbReference type="GO" id="GO:0006874">
    <property type="term" value="P:intracellular calcium ion homeostasis"/>
    <property type="evidence" value="ECO:0007669"/>
    <property type="project" value="TreeGrafter"/>
</dbReference>
<keyword evidence="2 5" id="KW-0812">Transmembrane</keyword>
<evidence type="ECO:0000256" key="3">
    <source>
        <dbReference type="ARBA" id="ARBA00022989"/>
    </source>
</evidence>
<proteinExistence type="predicted"/>
<organism evidence="7 8">
    <name type="scientific">Salisediminibacterium beveridgei</name>
    <dbReference type="NCBI Taxonomy" id="632773"/>
    <lineage>
        <taxon>Bacteria</taxon>
        <taxon>Bacillati</taxon>
        <taxon>Bacillota</taxon>
        <taxon>Bacilli</taxon>
        <taxon>Bacillales</taxon>
        <taxon>Bacillaceae</taxon>
        <taxon>Salisediminibacterium</taxon>
    </lineage>
</organism>
<feature type="transmembrane region" description="Helical" evidence="5">
    <location>
        <begin position="287"/>
        <end position="307"/>
    </location>
</feature>
<dbReference type="RefSeq" id="WP_232318150.1">
    <property type="nucleotide sequence ID" value="NZ_CP012502.1"/>
</dbReference>
<dbReference type="GO" id="GO:0008273">
    <property type="term" value="F:calcium, potassium:sodium antiporter activity"/>
    <property type="evidence" value="ECO:0007669"/>
    <property type="project" value="TreeGrafter"/>
</dbReference>
<evidence type="ECO:0000256" key="4">
    <source>
        <dbReference type="ARBA" id="ARBA00023136"/>
    </source>
</evidence>
<evidence type="ECO:0000313" key="7">
    <source>
        <dbReference type="EMBL" id="AOM83382.1"/>
    </source>
</evidence>
<dbReference type="GO" id="GO:0005262">
    <property type="term" value="F:calcium channel activity"/>
    <property type="evidence" value="ECO:0007669"/>
    <property type="project" value="TreeGrafter"/>
</dbReference>
<dbReference type="STRING" id="632773.BBEV_2022"/>
<dbReference type="PANTHER" id="PTHR10846">
    <property type="entry name" value="SODIUM/POTASSIUM/CALCIUM EXCHANGER"/>
    <property type="match status" value="1"/>
</dbReference>
<feature type="transmembrane region" description="Helical" evidence="5">
    <location>
        <begin position="75"/>
        <end position="92"/>
    </location>
</feature>
<evidence type="ECO:0000259" key="6">
    <source>
        <dbReference type="Pfam" id="PF01699"/>
    </source>
</evidence>
<evidence type="ECO:0000256" key="5">
    <source>
        <dbReference type="SAM" id="Phobius"/>
    </source>
</evidence>
<keyword evidence="4 5" id="KW-0472">Membrane</keyword>
<feature type="domain" description="Sodium/calcium exchanger membrane region" evidence="6">
    <location>
        <begin position="190"/>
        <end position="338"/>
    </location>
</feature>
<dbReference type="Proteomes" id="UP000094463">
    <property type="component" value="Chromosome"/>
</dbReference>
<accession>A0A1D7QWK3</accession>
<evidence type="ECO:0000313" key="8">
    <source>
        <dbReference type="Proteomes" id="UP000094463"/>
    </source>
</evidence>
<evidence type="ECO:0000256" key="1">
    <source>
        <dbReference type="ARBA" id="ARBA00004141"/>
    </source>
</evidence>
<feature type="transmembrane region" description="Helical" evidence="5">
    <location>
        <begin position="113"/>
        <end position="131"/>
    </location>
</feature>
<feature type="transmembrane region" description="Helical" evidence="5">
    <location>
        <begin position="190"/>
        <end position="216"/>
    </location>
</feature>
<dbReference type="Pfam" id="PF01699">
    <property type="entry name" value="Na_Ca_ex"/>
    <property type="match status" value="2"/>
</dbReference>
<feature type="transmembrane region" description="Helical" evidence="5">
    <location>
        <begin position="222"/>
        <end position="245"/>
    </location>
</feature>
<dbReference type="InterPro" id="IPR004837">
    <property type="entry name" value="NaCa_Exmemb"/>
</dbReference>
<dbReference type="KEGG" id="bbev:BBEV_2022"/>
<feature type="transmembrane region" description="Helical" evidence="5">
    <location>
        <begin position="319"/>
        <end position="338"/>
    </location>
</feature>
<name>A0A1D7QWK3_9BACI</name>
<dbReference type="AlphaFoldDB" id="A0A1D7QWK3"/>
<comment type="subcellular location">
    <subcellularLocation>
        <location evidence="1">Membrane</location>
        <topology evidence="1">Multi-pass membrane protein</topology>
    </subcellularLocation>
</comment>
<feature type="transmembrane region" description="Helical" evidence="5">
    <location>
        <begin position="137"/>
        <end position="158"/>
    </location>
</feature>
<protein>
    <submittedName>
        <fullName evidence="7">Cation antiporter (Na+/Ca2+)</fullName>
    </submittedName>
</protein>